<evidence type="ECO:0000313" key="1">
    <source>
        <dbReference type="EMBL" id="MDL9978264.1"/>
    </source>
</evidence>
<gene>
    <name evidence="1" type="ORF">QSV35_02875</name>
</gene>
<dbReference type="InterPro" id="IPR041881">
    <property type="entry name" value="PqqD_sf"/>
</dbReference>
<dbReference type="InterPro" id="IPR008792">
    <property type="entry name" value="PQQD"/>
</dbReference>
<accession>A0ABT7MUY5</accession>
<keyword evidence="2" id="KW-1185">Reference proteome</keyword>
<evidence type="ECO:0000313" key="2">
    <source>
        <dbReference type="Proteomes" id="UP001235064"/>
    </source>
</evidence>
<dbReference type="Pfam" id="PF05402">
    <property type="entry name" value="PqqD"/>
    <property type="match status" value="1"/>
</dbReference>
<name>A0ABT7MUY5_9MICO</name>
<dbReference type="Proteomes" id="UP001235064">
    <property type="component" value="Unassembled WGS sequence"/>
</dbReference>
<protein>
    <submittedName>
        <fullName evidence="1">PqqD family protein</fullName>
    </submittedName>
</protein>
<sequence length="89" mass="9428">MTGYEVAPRVAVVERGDDLFVTRLPDGPIVRLDGTAAVVWREALSDSEGDIVDRVALRVGARSSDIAMDVGAFLSTLVGRHLLEPPPGG</sequence>
<organism evidence="1 2">
    <name type="scientific">Microbacterium candidum</name>
    <dbReference type="NCBI Taxonomy" id="3041922"/>
    <lineage>
        <taxon>Bacteria</taxon>
        <taxon>Bacillati</taxon>
        <taxon>Actinomycetota</taxon>
        <taxon>Actinomycetes</taxon>
        <taxon>Micrococcales</taxon>
        <taxon>Microbacteriaceae</taxon>
        <taxon>Microbacterium</taxon>
    </lineage>
</organism>
<dbReference type="Gene3D" id="1.10.10.1150">
    <property type="entry name" value="Coenzyme PQQ synthesis protein D (PqqD)"/>
    <property type="match status" value="1"/>
</dbReference>
<dbReference type="RefSeq" id="WP_286286516.1">
    <property type="nucleotide sequence ID" value="NZ_JASXSZ010000001.1"/>
</dbReference>
<dbReference type="EMBL" id="JASXSZ010000001">
    <property type="protein sequence ID" value="MDL9978264.1"/>
    <property type="molecule type" value="Genomic_DNA"/>
</dbReference>
<comment type="caution">
    <text evidence="1">The sequence shown here is derived from an EMBL/GenBank/DDBJ whole genome shotgun (WGS) entry which is preliminary data.</text>
</comment>
<reference evidence="1 2" key="1">
    <citation type="submission" date="2023-06" db="EMBL/GenBank/DDBJ databases">
        <title>Microbacterium sp. nov., isolated from a waste landfill.</title>
        <authorList>
            <person name="Wen W."/>
        </authorList>
    </citation>
    <scope>NUCLEOTIDE SEQUENCE [LARGE SCALE GENOMIC DNA]</scope>
    <source>
        <strain evidence="1 2">ASV49</strain>
    </source>
</reference>
<proteinExistence type="predicted"/>